<evidence type="ECO:0000256" key="4">
    <source>
        <dbReference type="ARBA" id="ARBA00022777"/>
    </source>
</evidence>
<evidence type="ECO:0000313" key="7">
    <source>
        <dbReference type="EMBL" id="KAH7644387.1"/>
    </source>
</evidence>
<dbReference type="GO" id="GO:0004674">
    <property type="term" value="F:protein serine/threonine kinase activity"/>
    <property type="evidence" value="ECO:0007669"/>
    <property type="project" value="UniProtKB-KW"/>
</dbReference>
<feature type="domain" description="Protein kinase" evidence="6">
    <location>
        <begin position="82"/>
        <end position="400"/>
    </location>
</feature>
<organism evidence="7">
    <name type="scientific">Dermatophagoides farinae</name>
    <name type="common">American house dust mite</name>
    <dbReference type="NCBI Taxonomy" id="6954"/>
    <lineage>
        <taxon>Eukaryota</taxon>
        <taxon>Metazoa</taxon>
        <taxon>Ecdysozoa</taxon>
        <taxon>Arthropoda</taxon>
        <taxon>Chelicerata</taxon>
        <taxon>Arachnida</taxon>
        <taxon>Acari</taxon>
        <taxon>Acariformes</taxon>
        <taxon>Sarcoptiformes</taxon>
        <taxon>Astigmata</taxon>
        <taxon>Psoroptidia</taxon>
        <taxon>Analgoidea</taxon>
        <taxon>Pyroglyphidae</taxon>
        <taxon>Dermatophagoidinae</taxon>
        <taxon>Dermatophagoides</taxon>
    </lineage>
</organism>
<dbReference type="Pfam" id="PF00069">
    <property type="entry name" value="Pkinase"/>
    <property type="match status" value="1"/>
</dbReference>
<keyword evidence="3" id="KW-0547">Nucleotide-binding</keyword>
<name>A0A9D4P5L1_DERFA</name>
<dbReference type="PROSITE" id="PS50011">
    <property type="entry name" value="PROTEIN_KINASE_DOM"/>
    <property type="match status" value="1"/>
</dbReference>
<dbReference type="EMBL" id="SDOV01000002">
    <property type="protein sequence ID" value="KAH7644387.1"/>
    <property type="molecule type" value="Genomic_DNA"/>
</dbReference>
<reference evidence="7" key="2">
    <citation type="journal article" date="2021" name="World Allergy Organ. J.">
        <title>Chromosome-level assembly of Dermatophagoides farinae genome and transcriptome reveals two novel allergens Der f 37 and Der f 39.</title>
        <authorList>
            <person name="Chen J."/>
            <person name="Cai Z."/>
            <person name="Fan D."/>
            <person name="Hu J."/>
            <person name="Hou Y."/>
            <person name="He Y."/>
            <person name="Zhang Z."/>
            <person name="Zhao Z."/>
            <person name="Gao P."/>
            <person name="Hu W."/>
            <person name="Sun J."/>
            <person name="Li J."/>
            <person name="Ji K."/>
        </authorList>
    </citation>
    <scope>NUCLEOTIDE SEQUENCE</scope>
    <source>
        <strain evidence="7">JKM2019</strain>
    </source>
</reference>
<evidence type="ECO:0000259" key="6">
    <source>
        <dbReference type="PROSITE" id="PS50011"/>
    </source>
</evidence>
<dbReference type="FunFam" id="1.10.510.10:FF:000624">
    <property type="entry name" value="Mitogen-activated protein kinase"/>
    <property type="match status" value="1"/>
</dbReference>
<dbReference type="PROSITE" id="PS00109">
    <property type="entry name" value="PROTEIN_KINASE_TYR"/>
    <property type="match status" value="1"/>
</dbReference>
<evidence type="ECO:0000256" key="5">
    <source>
        <dbReference type="ARBA" id="ARBA00022840"/>
    </source>
</evidence>
<dbReference type="OrthoDB" id="10396157at2759"/>
<dbReference type="SUPFAM" id="SSF56112">
    <property type="entry name" value="Protein kinase-like (PK-like)"/>
    <property type="match status" value="1"/>
</dbReference>
<keyword evidence="2" id="KW-0808">Transferase</keyword>
<dbReference type="InterPro" id="IPR000719">
    <property type="entry name" value="Prot_kinase_dom"/>
</dbReference>
<proteinExistence type="predicted"/>
<keyword evidence="5" id="KW-0067">ATP-binding</keyword>
<dbReference type="InterPro" id="IPR008266">
    <property type="entry name" value="Tyr_kinase_AS"/>
</dbReference>
<gene>
    <name evidence="7" type="ORF">HUG17_6749</name>
</gene>
<accession>A0A9D4P5L1</accession>
<keyword evidence="4" id="KW-0418">Kinase</keyword>
<dbReference type="InterPro" id="IPR050117">
    <property type="entry name" value="MAPK"/>
</dbReference>
<evidence type="ECO:0000256" key="3">
    <source>
        <dbReference type="ARBA" id="ARBA00022741"/>
    </source>
</evidence>
<dbReference type="GO" id="GO:0005524">
    <property type="term" value="F:ATP binding"/>
    <property type="evidence" value="ECO:0007669"/>
    <property type="project" value="UniProtKB-KW"/>
</dbReference>
<dbReference type="Gene3D" id="3.30.200.20">
    <property type="entry name" value="Phosphorylase Kinase, domain 1"/>
    <property type="match status" value="1"/>
</dbReference>
<evidence type="ECO:0000256" key="2">
    <source>
        <dbReference type="ARBA" id="ARBA00022679"/>
    </source>
</evidence>
<dbReference type="AlphaFoldDB" id="A0A9D4P5L1"/>
<sequence>MMSSEQNEFENVELYDQFYESRPAYWDVNNTTTLSSSSLSIDDHYSIEELLNNNNKSNEESLKNYVIVSLLENCHLHLPKQYDEVVYLGSGEQSVLCAARDRLTRKMVAIKKFDQPFKRPDCAERMIREFRILQFVNHPNVMNLLDAFPGNAQSLDQFEDVYLVTELMDHDLTIICNDNKNHLCHREIADIVYQILSGVQYLHRIGVVHGDLSPANIVVRRHRNDGHLELKIIDFSQTRSRQSMMMNDDQRQLLFSTRSYRAPEVILNMDNYFDYPIDIWSIGCIMAELINKDVLFRGISNLHQWKHIESLLGNPKETFIRRIRSSVRKILNGNRQQQRRSSVIYRRNLNQIFNKECDSNANNKDEEHNNEKAMDLLRRILVVDPRERITVDEALKHEYFSIRNSILQQNDEEQEKMENICKQSIIEYREQSNNSIDTLPENEQHNQWKKLLFDEIRMFQHKNRQQIRRTLNSI</sequence>
<dbReference type="InterPro" id="IPR011009">
    <property type="entry name" value="Kinase-like_dom_sf"/>
</dbReference>
<reference evidence="7" key="1">
    <citation type="submission" date="2020-06" db="EMBL/GenBank/DDBJ databases">
        <authorList>
            <person name="Ji K."/>
            <person name="Li J."/>
        </authorList>
    </citation>
    <scope>NUCLEOTIDE SEQUENCE</scope>
    <source>
        <strain evidence="7">JKM2019</strain>
        <tissue evidence="7">Whole body</tissue>
    </source>
</reference>
<protein>
    <recommendedName>
        <fullName evidence="6">Protein kinase domain-containing protein</fullName>
    </recommendedName>
</protein>
<comment type="caution">
    <text evidence="7">The sequence shown here is derived from an EMBL/GenBank/DDBJ whole genome shotgun (WGS) entry which is preliminary data.</text>
</comment>
<evidence type="ECO:0000256" key="1">
    <source>
        <dbReference type="ARBA" id="ARBA00022527"/>
    </source>
</evidence>
<dbReference type="Gene3D" id="1.10.510.10">
    <property type="entry name" value="Transferase(Phosphotransferase) domain 1"/>
    <property type="match status" value="1"/>
</dbReference>
<dbReference type="PANTHER" id="PTHR24055">
    <property type="entry name" value="MITOGEN-ACTIVATED PROTEIN KINASE"/>
    <property type="match status" value="1"/>
</dbReference>
<keyword evidence="1" id="KW-0723">Serine/threonine-protein kinase</keyword>
<dbReference type="Proteomes" id="UP000828236">
    <property type="component" value="Unassembled WGS sequence"/>
</dbReference>